<dbReference type="OrthoDB" id="5653806at2"/>
<evidence type="ECO:0000256" key="4">
    <source>
        <dbReference type="ARBA" id="ARBA00022449"/>
    </source>
</evidence>
<sequence length="399" mass="43636">MPFLKIFWLLSYISIASFSAAIITPALPEIQQQYALLQGQIEWIVSAFLIGYVIGQLIYGPLANRFGRITALRTGLVINLLGILVCYSGLIFHSYWILIAGRFVTALGAASGLACTFMLINEWLPAEQRKTAMAYTILSFTLGIGFAVLLGGVISEYSHWYNCFMLLFMHGLLMLYGTKVFSETLITSHVINFNSIVKGYLTVLSSDSLLIYSLVVGLCSAIGYCFSAAGPQITSDLFQLSPAEYGYWNILNMVGMLSGGLLAKVALQKYSASNVVYLGLTGTALSIGCLILMVYSGHPLVLWFFMSTLFLYLFSGFLFAGGSYIASNAVSDKASGSAMMSFINMMTATLAVVFMGYVSTKPLLAFITILAGLWFLVLVILFVRQGLCFMQNKQVQSES</sequence>
<organism evidence="15 16">
    <name type="scientific">Legionella fallonii LLAP-10</name>
    <dbReference type="NCBI Taxonomy" id="1212491"/>
    <lineage>
        <taxon>Bacteria</taxon>
        <taxon>Pseudomonadati</taxon>
        <taxon>Pseudomonadota</taxon>
        <taxon>Gammaproteobacteria</taxon>
        <taxon>Legionellales</taxon>
        <taxon>Legionellaceae</taxon>
        <taxon>Legionella</taxon>
    </lineage>
</organism>
<dbReference type="GO" id="GO:0046677">
    <property type="term" value="P:response to antibiotic"/>
    <property type="evidence" value="ECO:0007669"/>
    <property type="project" value="UniProtKB-KW"/>
</dbReference>
<keyword evidence="6 13" id="KW-0812">Transmembrane</keyword>
<dbReference type="PROSITE" id="PS50850">
    <property type="entry name" value="MFS"/>
    <property type="match status" value="1"/>
</dbReference>
<evidence type="ECO:0000256" key="11">
    <source>
        <dbReference type="ARBA" id="ARBA00023251"/>
    </source>
</evidence>
<dbReference type="STRING" id="1212491.LFA_0816"/>
<dbReference type="PANTHER" id="PTHR23501">
    <property type="entry name" value="MAJOR FACILITATOR SUPERFAMILY"/>
    <property type="match status" value="1"/>
</dbReference>
<feature type="transmembrane region" description="Helical" evidence="13">
    <location>
        <begin position="7"/>
        <end position="28"/>
    </location>
</feature>
<dbReference type="HOGENOM" id="CLU_001265_47_1_6"/>
<evidence type="ECO:0000259" key="14">
    <source>
        <dbReference type="PROSITE" id="PS50850"/>
    </source>
</evidence>
<keyword evidence="16" id="KW-1185">Reference proteome</keyword>
<dbReference type="InterPro" id="IPR020846">
    <property type="entry name" value="MFS_dom"/>
</dbReference>
<dbReference type="Gene3D" id="1.20.1720.10">
    <property type="entry name" value="Multidrug resistance protein D"/>
    <property type="match status" value="1"/>
</dbReference>
<dbReference type="KEGG" id="lfa:LFA_0816"/>
<evidence type="ECO:0000313" key="15">
    <source>
        <dbReference type="EMBL" id="CEG56263.1"/>
    </source>
</evidence>
<evidence type="ECO:0000256" key="3">
    <source>
        <dbReference type="ARBA" id="ARBA00007520"/>
    </source>
</evidence>
<feature type="transmembrane region" description="Helical" evidence="13">
    <location>
        <begin position="209"/>
        <end position="233"/>
    </location>
</feature>
<dbReference type="InterPro" id="IPR036259">
    <property type="entry name" value="MFS_trans_sf"/>
</dbReference>
<evidence type="ECO:0000256" key="8">
    <source>
        <dbReference type="ARBA" id="ARBA00022989"/>
    </source>
</evidence>
<evidence type="ECO:0000256" key="2">
    <source>
        <dbReference type="ARBA" id="ARBA00004141"/>
    </source>
</evidence>
<comment type="similarity">
    <text evidence="3">Belongs to the major facilitator superfamily. TCR/Tet family.</text>
</comment>
<keyword evidence="4" id="KW-0813">Transport</keyword>
<comment type="subcellular location">
    <subcellularLocation>
        <location evidence="2">Membrane</location>
        <topology evidence="2">Multi-pass membrane protein</topology>
    </subcellularLocation>
</comment>
<evidence type="ECO:0000256" key="1">
    <source>
        <dbReference type="ARBA" id="ARBA00003279"/>
    </source>
</evidence>
<dbReference type="Proteomes" id="UP000032430">
    <property type="component" value="Chromosome I"/>
</dbReference>
<dbReference type="SUPFAM" id="SSF103473">
    <property type="entry name" value="MFS general substrate transporter"/>
    <property type="match status" value="1"/>
</dbReference>
<dbReference type="GO" id="GO:0015297">
    <property type="term" value="F:antiporter activity"/>
    <property type="evidence" value="ECO:0007669"/>
    <property type="project" value="UniProtKB-KW"/>
</dbReference>
<keyword evidence="8 13" id="KW-1133">Transmembrane helix</keyword>
<proteinExistence type="inferred from homology"/>
<feature type="transmembrane region" description="Helical" evidence="13">
    <location>
        <begin position="275"/>
        <end position="295"/>
    </location>
</feature>
<keyword evidence="10 13" id="KW-0472">Membrane</keyword>
<gene>
    <name evidence="15" type="ORF">LFA_0816</name>
</gene>
<feature type="transmembrane region" description="Helical" evidence="13">
    <location>
        <begin position="301"/>
        <end position="326"/>
    </location>
</feature>
<dbReference type="AlphaFoldDB" id="A0A098G1A7"/>
<dbReference type="PANTHER" id="PTHR23501:SF188">
    <property type="entry name" value="TETRACYCLINE RESISTANCE PROTEIN"/>
    <property type="match status" value="1"/>
</dbReference>
<evidence type="ECO:0000256" key="6">
    <source>
        <dbReference type="ARBA" id="ARBA00022692"/>
    </source>
</evidence>
<keyword evidence="4" id="KW-0050">Antiport</keyword>
<feature type="transmembrane region" description="Helical" evidence="13">
    <location>
        <begin position="96"/>
        <end position="120"/>
    </location>
</feature>
<feature type="domain" description="Major facilitator superfamily (MFS) profile" evidence="14">
    <location>
        <begin position="5"/>
        <end position="386"/>
    </location>
</feature>
<evidence type="ECO:0000256" key="5">
    <source>
        <dbReference type="ARBA" id="ARBA00022475"/>
    </source>
</evidence>
<keyword evidence="11" id="KW-0046">Antibiotic resistance</keyword>
<dbReference type="Pfam" id="PF07690">
    <property type="entry name" value="MFS_1"/>
    <property type="match status" value="1"/>
</dbReference>
<dbReference type="InterPro" id="IPR011701">
    <property type="entry name" value="MFS"/>
</dbReference>
<evidence type="ECO:0000256" key="12">
    <source>
        <dbReference type="ARBA" id="ARBA00040630"/>
    </source>
</evidence>
<feature type="transmembrane region" description="Helical" evidence="13">
    <location>
        <begin position="40"/>
        <end position="59"/>
    </location>
</feature>
<dbReference type="RefSeq" id="WP_045094965.1">
    <property type="nucleotide sequence ID" value="NZ_LN614827.1"/>
</dbReference>
<name>A0A098G1A7_9GAMM</name>
<evidence type="ECO:0000256" key="10">
    <source>
        <dbReference type="ARBA" id="ARBA00023136"/>
    </source>
</evidence>
<evidence type="ECO:0000256" key="9">
    <source>
        <dbReference type="ARBA" id="ARBA00023065"/>
    </source>
</evidence>
<feature type="transmembrane region" description="Helical" evidence="13">
    <location>
        <begin position="132"/>
        <end position="153"/>
    </location>
</feature>
<reference evidence="16" key="1">
    <citation type="submission" date="2014-09" db="EMBL/GenBank/DDBJ databases">
        <authorList>
            <person name="Gomez-Valero L."/>
        </authorList>
    </citation>
    <scope>NUCLEOTIDE SEQUENCE [LARGE SCALE GENOMIC DNA]</scope>
    <source>
        <strain evidence="16">ATCC700992</strain>
    </source>
</reference>
<dbReference type="GO" id="GO:1902600">
    <property type="term" value="P:proton transmembrane transport"/>
    <property type="evidence" value="ECO:0007669"/>
    <property type="project" value="UniProtKB-KW"/>
</dbReference>
<dbReference type="GO" id="GO:0005886">
    <property type="term" value="C:plasma membrane"/>
    <property type="evidence" value="ECO:0007669"/>
    <property type="project" value="TreeGrafter"/>
</dbReference>
<comment type="function">
    <text evidence="1">Resistance to tetracycline by an active tetracycline efflux. This is an energy-dependent process that decreases the accumulation of the antibiotic in whole cells. This protein functions as a metal-tetracycline/H(+) antiporter.</text>
</comment>
<feature type="transmembrane region" description="Helical" evidence="13">
    <location>
        <begin position="245"/>
        <end position="263"/>
    </location>
</feature>
<dbReference type="EMBL" id="LN614827">
    <property type="protein sequence ID" value="CEG56263.1"/>
    <property type="molecule type" value="Genomic_DNA"/>
</dbReference>
<feature type="transmembrane region" description="Helical" evidence="13">
    <location>
        <begin position="363"/>
        <end position="383"/>
    </location>
</feature>
<accession>A0A098G1A7</accession>
<protein>
    <recommendedName>
        <fullName evidence="12">Tetracycline resistance protein</fullName>
    </recommendedName>
</protein>
<keyword evidence="5" id="KW-1003">Cell membrane</keyword>
<keyword evidence="7" id="KW-0375">Hydrogen ion transport</keyword>
<feature type="transmembrane region" description="Helical" evidence="13">
    <location>
        <begin position="338"/>
        <end position="357"/>
    </location>
</feature>
<keyword evidence="9" id="KW-0406">Ion transport</keyword>
<evidence type="ECO:0000256" key="7">
    <source>
        <dbReference type="ARBA" id="ARBA00022781"/>
    </source>
</evidence>
<evidence type="ECO:0000256" key="13">
    <source>
        <dbReference type="SAM" id="Phobius"/>
    </source>
</evidence>
<evidence type="ECO:0000313" key="16">
    <source>
        <dbReference type="Proteomes" id="UP000032430"/>
    </source>
</evidence>
<feature type="transmembrane region" description="Helical" evidence="13">
    <location>
        <begin position="71"/>
        <end position="90"/>
    </location>
</feature>